<name>A0ABQ6FCV7_9RHOO</name>
<proteinExistence type="predicted"/>
<evidence type="ECO:0000313" key="1">
    <source>
        <dbReference type="EMBL" id="GLT23453.1"/>
    </source>
</evidence>
<organism evidence="1 2">
    <name type="scientific">Zoogloea oryzae</name>
    <dbReference type="NCBI Taxonomy" id="310767"/>
    <lineage>
        <taxon>Bacteria</taxon>
        <taxon>Pseudomonadati</taxon>
        <taxon>Pseudomonadota</taxon>
        <taxon>Betaproteobacteria</taxon>
        <taxon>Rhodocyclales</taxon>
        <taxon>Zoogloeaceae</taxon>
        <taxon>Zoogloea</taxon>
    </lineage>
</organism>
<gene>
    <name evidence="1" type="ORF">GCM10007933_29190</name>
</gene>
<dbReference type="RefSeq" id="WP_284188659.1">
    <property type="nucleotide sequence ID" value="NZ_BSPX01000048.1"/>
</dbReference>
<dbReference type="EMBL" id="BSPX01000048">
    <property type="protein sequence ID" value="GLT23453.1"/>
    <property type="molecule type" value="Genomic_DNA"/>
</dbReference>
<sequence length="102" mass="11606">MATLIWQAPMRYFSAGDEAAFFSWLQAISGVVSVQGYGRELHIRLRSKRLSAQSLRELLALYQRYQGNMSELAQFVNQSNSSWFADPNAYWHSQVFGSTHAA</sequence>
<evidence type="ECO:0008006" key="3">
    <source>
        <dbReference type="Google" id="ProtNLM"/>
    </source>
</evidence>
<keyword evidence="2" id="KW-1185">Reference proteome</keyword>
<reference evidence="2" key="1">
    <citation type="journal article" date="2019" name="Int. J. Syst. Evol. Microbiol.">
        <title>The Global Catalogue of Microorganisms (GCM) 10K type strain sequencing project: providing services to taxonomists for standard genome sequencing and annotation.</title>
        <authorList>
            <consortium name="The Broad Institute Genomics Platform"/>
            <consortium name="The Broad Institute Genome Sequencing Center for Infectious Disease"/>
            <person name="Wu L."/>
            <person name="Ma J."/>
        </authorList>
    </citation>
    <scope>NUCLEOTIDE SEQUENCE [LARGE SCALE GENOMIC DNA]</scope>
    <source>
        <strain evidence="2">NBRC 102407</strain>
    </source>
</reference>
<dbReference type="Proteomes" id="UP001157167">
    <property type="component" value="Unassembled WGS sequence"/>
</dbReference>
<evidence type="ECO:0000313" key="2">
    <source>
        <dbReference type="Proteomes" id="UP001157167"/>
    </source>
</evidence>
<comment type="caution">
    <text evidence="1">The sequence shown here is derived from an EMBL/GenBank/DDBJ whole genome shotgun (WGS) entry which is preliminary data.</text>
</comment>
<accession>A0ABQ6FCV7</accession>
<protein>
    <recommendedName>
        <fullName evidence="3">Homing endonuclease LAGLIDADG domain-containing protein</fullName>
    </recommendedName>
</protein>